<proteinExistence type="predicted"/>
<dbReference type="EMBL" id="JASBWR010000055">
    <property type="protein sequence ID" value="KAJ9101936.1"/>
    <property type="molecule type" value="Genomic_DNA"/>
</dbReference>
<protein>
    <submittedName>
        <fullName evidence="1">Uncharacterized protein</fullName>
    </submittedName>
</protein>
<reference evidence="1" key="1">
    <citation type="submission" date="2023-04" db="EMBL/GenBank/DDBJ databases">
        <title>Draft Genome sequencing of Naganishia species isolated from polar environments using Oxford Nanopore Technology.</title>
        <authorList>
            <person name="Leo P."/>
            <person name="Venkateswaran K."/>
        </authorList>
    </citation>
    <scope>NUCLEOTIDE SEQUENCE</scope>
    <source>
        <strain evidence="1">MNA-CCFEE 5261</strain>
    </source>
</reference>
<accession>A0ACC2VTH1</accession>
<evidence type="ECO:0000313" key="2">
    <source>
        <dbReference type="Proteomes" id="UP001241377"/>
    </source>
</evidence>
<organism evidence="1 2">
    <name type="scientific">Naganishia cerealis</name>
    <dbReference type="NCBI Taxonomy" id="610337"/>
    <lineage>
        <taxon>Eukaryota</taxon>
        <taxon>Fungi</taxon>
        <taxon>Dikarya</taxon>
        <taxon>Basidiomycota</taxon>
        <taxon>Agaricomycotina</taxon>
        <taxon>Tremellomycetes</taxon>
        <taxon>Filobasidiales</taxon>
        <taxon>Filobasidiaceae</taxon>
        <taxon>Naganishia</taxon>
    </lineage>
</organism>
<sequence>MPSGGSGDSVATPTSTRPPSRLRKDSLPVQPVNSSKSKDRQVSEDGYSSTHGPSEDDSINEEKAEVTKTVNRKRKQSEDYADRLRHRSMSTPQMNAVPEFGGHMDSELFKAERIQRPSRRNRMEDLGFEGAMESSQKTQSRAESSAVLDNLLQSVDLANAMRFIQKQTVIPSGAVDDTGIQPVSPTVRISPTTRKSRNGKVAEIFVPQAPPPILHNPDQPGHDVSVQKAEHRSAGGHVAFTHPEVEIPSSDDTLSMRSGINPPLTQGRTSRLPTSSSIPSGLFGSKRHVSNPTSGGKNVESGNTRTQLFVGDTPEQEPKQKRSISERFNLNRHLMSHSKKPKVVERSPQPEADDEFAMEARDMARFQERIQSALLELSHHPRAEKLAYQARSYLQGYYSNVYASVRDRELDPDPIYQFDPLAVIRWRKAVRREEAKRKSYETSRSSTKGFSPGSGTTFFEPRVRTPSKSLNSPDMPSTGNNQPLSKPLHSAELLNRVDQSDTAKHLKVSPALREWVVTPSEIVAYLNCKGVVDHFVPSNEFEHPIWGEMPQIDRSPSTMTASSTRSRSVTSPSSRMWQIKAASNLNHHGPPSAHGSEGAGEVDRATSHGRNNSLDASDRFAAVIKSPLRSIRRHIHPHLHPHLDRDNSAHSAVASDTENEGIRGSRRHPLLNTTQKMKLGQSSKEQVHHVETAPTTSHESIPIPENSANDVSLQKIEVHVDPPTDLIPQSEPALSTEVSVVQKDEFDMVPVELDEEDYGKKLRALYSVENAMNRSPAVERESQALLGDFISTVEAFRKRRGCLVVDDDLRKVRRLQLGYIGQMRTPAVNGEASGKPAELEQDSHGKDRVDSTQQISAFDPLYSVKHIIEDLHDRYNLAIRQAIEVCQQQDAVQHKVSELLPEAETLLAKIGDQVRKVSRTIPTASHLKKTEFLCDNQP</sequence>
<keyword evidence="2" id="KW-1185">Reference proteome</keyword>
<evidence type="ECO:0000313" key="1">
    <source>
        <dbReference type="EMBL" id="KAJ9101936.1"/>
    </source>
</evidence>
<gene>
    <name evidence="1" type="ORF">QFC19_005017</name>
</gene>
<dbReference type="Proteomes" id="UP001241377">
    <property type="component" value="Unassembled WGS sequence"/>
</dbReference>
<comment type="caution">
    <text evidence="1">The sequence shown here is derived from an EMBL/GenBank/DDBJ whole genome shotgun (WGS) entry which is preliminary data.</text>
</comment>
<name>A0ACC2VTH1_9TREE</name>